<feature type="compositionally biased region" description="Basic and acidic residues" evidence="7">
    <location>
        <begin position="135"/>
        <end position="146"/>
    </location>
</feature>
<evidence type="ECO:0000256" key="5">
    <source>
        <dbReference type="PROSITE-ProRule" id="PRU00175"/>
    </source>
</evidence>
<feature type="region of interest" description="Disordered" evidence="7">
    <location>
        <begin position="172"/>
        <end position="222"/>
    </location>
</feature>
<evidence type="ECO:0000256" key="1">
    <source>
        <dbReference type="ARBA" id="ARBA00022723"/>
    </source>
</evidence>
<sequence>MAHSKRNTTLAFFTSHERASLKSDWGTRSTRLTRDSFLPLGSCQLCLLAAVDPVACPVGDLFCRECAMSNLLAQRKEIKRLEKLAERRKEGEEEARRREEEEARERAIREFEAVQIGLEVKLGVGGEVVGRQDGKVVVERDERPEDFQPGQDGKGKKRKFVVDEEELKRIAQEETRKARKTLDMEKKSRPHLPSFWVPSETPTTNHASGPPLKHNPTCPASDPEKPHLLSLKTLTTVHFTEEKSPETGKQILTCPACRKALSNSTKAVLAIPCGHVLCKPCVDKFLKPEHRHHRDAHDAEPESENIHCYVCDANLTERKETENKEKEKEGKEGKKGKKEKEKGPRPGLVELKTEGTGFAGGGKNMVEKKGIAFQV</sequence>
<feature type="region of interest" description="Disordered" evidence="7">
    <location>
        <begin position="320"/>
        <end position="364"/>
    </location>
</feature>
<reference evidence="9" key="1">
    <citation type="journal article" date="2020" name="Stud. Mycol.">
        <title>101 Dothideomycetes genomes: a test case for predicting lifestyles and emergence of pathogens.</title>
        <authorList>
            <person name="Haridas S."/>
            <person name="Albert R."/>
            <person name="Binder M."/>
            <person name="Bloem J."/>
            <person name="Labutti K."/>
            <person name="Salamov A."/>
            <person name="Andreopoulos B."/>
            <person name="Baker S."/>
            <person name="Barry K."/>
            <person name="Bills G."/>
            <person name="Bluhm B."/>
            <person name="Cannon C."/>
            <person name="Castanera R."/>
            <person name="Culley D."/>
            <person name="Daum C."/>
            <person name="Ezra D."/>
            <person name="Gonzalez J."/>
            <person name="Henrissat B."/>
            <person name="Kuo A."/>
            <person name="Liang C."/>
            <person name="Lipzen A."/>
            <person name="Lutzoni F."/>
            <person name="Magnuson J."/>
            <person name="Mondo S."/>
            <person name="Nolan M."/>
            <person name="Ohm R."/>
            <person name="Pangilinan J."/>
            <person name="Park H.-J."/>
            <person name="Ramirez L."/>
            <person name="Alfaro M."/>
            <person name="Sun H."/>
            <person name="Tritt A."/>
            <person name="Yoshinaga Y."/>
            <person name="Zwiers L.-H."/>
            <person name="Turgeon B."/>
            <person name="Goodwin S."/>
            <person name="Spatafora J."/>
            <person name="Crous P."/>
            <person name="Grigoriev I."/>
        </authorList>
    </citation>
    <scope>NUCLEOTIDE SEQUENCE</scope>
    <source>
        <strain evidence="9">ATCC 74209</strain>
    </source>
</reference>
<dbReference type="EMBL" id="ML994175">
    <property type="protein sequence ID" value="KAF2198045.1"/>
    <property type="molecule type" value="Genomic_DNA"/>
</dbReference>
<keyword evidence="4" id="KW-0539">Nucleus</keyword>
<evidence type="ECO:0000256" key="3">
    <source>
        <dbReference type="ARBA" id="ARBA00022833"/>
    </source>
</evidence>
<feature type="domain" description="RING-type" evidence="8">
    <location>
        <begin position="254"/>
        <end position="312"/>
    </location>
</feature>
<keyword evidence="1" id="KW-0479">Metal-binding</keyword>
<name>A0A9P4JF77_9PLEO</name>
<dbReference type="Pfam" id="PF00097">
    <property type="entry name" value="zf-C3HC4"/>
    <property type="match status" value="1"/>
</dbReference>
<dbReference type="InterPro" id="IPR016818">
    <property type="entry name" value="NOSIP"/>
</dbReference>
<dbReference type="PROSITE" id="PS00518">
    <property type="entry name" value="ZF_RING_1"/>
    <property type="match status" value="1"/>
</dbReference>
<dbReference type="PANTHER" id="PTHR13063">
    <property type="entry name" value="ENOS INTERACTING PROTEIN"/>
    <property type="match status" value="1"/>
</dbReference>
<evidence type="ECO:0000256" key="6">
    <source>
        <dbReference type="SAM" id="Coils"/>
    </source>
</evidence>
<dbReference type="SUPFAM" id="SSF57850">
    <property type="entry name" value="RING/U-box"/>
    <property type="match status" value="2"/>
</dbReference>
<dbReference type="PROSITE" id="PS50089">
    <property type="entry name" value="ZF_RING_2"/>
    <property type="match status" value="1"/>
</dbReference>
<dbReference type="GO" id="GO:0008270">
    <property type="term" value="F:zinc ion binding"/>
    <property type="evidence" value="ECO:0007669"/>
    <property type="project" value="UniProtKB-KW"/>
</dbReference>
<accession>A0A9P4JF77</accession>
<dbReference type="InterPro" id="IPR001841">
    <property type="entry name" value="Znf_RING"/>
</dbReference>
<keyword evidence="10" id="KW-1185">Reference proteome</keyword>
<keyword evidence="3" id="KW-0862">Zinc</keyword>
<comment type="caution">
    <text evidence="9">The sequence shown here is derived from an EMBL/GenBank/DDBJ whole genome shotgun (WGS) entry which is preliminary data.</text>
</comment>
<evidence type="ECO:0000256" key="2">
    <source>
        <dbReference type="ARBA" id="ARBA00022771"/>
    </source>
</evidence>
<evidence type="ECO:0000256" key="4">
    <source>
        <dbReference type="PIRNR" id="PIRNR023577"/>
    </source>
</evidence>
<dbReference type="InterPro" id="IPR013083">
    <property type="entry name" value="Znf_RING/FYVE/PHD"/>
</dbReference>
<dbReference type="PIRSF" id="PIRSF023577">
    <property type="entry name" value="ENOS_interacting"/>
    <property type="match status" value="1"/>
</dbReference>
<comment type="similarity">
    <text evidence="4">Belongs to the NOSIP family.</text>
</comment>
<organism evidence="9 10">
    <name type="scientific">Delitschia confertaspora ATCC 74209</name>
    <dbReference type="NCBI Taxonomy" id="1513339"/>
    <lineage>
        <taxon>Eukaryota</taxon>
        <taxon>Fungi</taxon>
        <taxon>Dikarya</taxon>
        <taxon>Ascomycota</taxon>
        <taxon>Pezizomycotina</taxon>
        <taxon>Dothideomycetes</taxon>
        <taxon>Pleosporomycetidae</taxon>
        <taxon>Pleosporales</taxon>
        <taxon>Delitschiaceae</taxon>
        <taxon>Delitschia</taxon>
    </lineage>
</organism>
<dbReference type="GO" id="GO:0005634">
    <property type="term" value="C:nucleus"/>
    <property type="evidence" value="ECO:0007669"/>
    <property type="project" value="UniProtKB-SubCell"/>
</dbReference>
<evidence type="ECO:0000256" key="7">
    <source>
        <dbReference type="SAM" id="MobiDB-lite"/>
    </source>
</evidence>
<dbReference type="GO" id="GO:0061630">
    <property type="term" value="F:ubiquitin protein ligase activity"/>
    <property type="evidence" value="ECO:0007669"/>
    <property type="project" value="InterPro"/>
</dbReference>
<dbReference type="OrthoDB" id="116827at2759"/>
<dbReference type="AlphaFoldDB" id="A0A9P4JF77"/>
<dbReference type="InterPro" id="IPR017907">
    <property type="entry name" value="Znf_RING_CS"/>
</dbReference>
<dbReference type="InterPro" id="IPR018957">
    <property type="entry name" value="Znf_C3HC4_RING-type"/>
</dbReference>
<evidence type="ECO:0000313" key="9">
    <source>
        <dbReference type="EMBL" id="KAF2198045.1"/>
    </source>
</evidence>
<feature type="compositionally biased region" description="Basic and acidic residues" evidence="7">
    <location>
        <begin position="320"/>
        <end position="344"/>
    </location>
</feature>
<dbReference type="Proteomes" id="UP000799536">
    <property type="component" value="Unassembled WGS sequence"/>
</dbReference>
<protein>
    <recommendedName>
        <fullName evidence="8">RING-type domain-containing protein</fullName>
    </recommendedName>
</protein>
<proteinExistence type="inferred from homology"/>
<keyword evidence="2 5" id="KW-0863">Zinc-finger</keyword>
<feature type="compositionally biased region" description="Basic and acidic residues" evidence="7">
    <location>
        <begin position="172"/>
        <end position="187"/>
    </location>
</feature>
<dbReference type="Gene3D" id="3.30.40.10">
    <property type="entry name" value="Zinc/RING finger domain, C3HC4 (zinc finger)"/>
    <property type="match status" value="1"/>
</dbReference>
<keyword evidence="6" id="KW-0175">Coiled coil</keyword>
<dbReference type="PANTHER" id="PTHR13063:SF10">
    <property type="entry name" value="NITRIC OXIDE SYNTHASE-INTERACTING PROTEIN"/>
    <property type="match status" value="1"/>
</dbReference>
<dbReference type="FunFam" id="3.30.40.10:FF:001463">
    <property type="entry name" value="Uncharacterized protein"/>
    <property type="match status" value="1"/>
</dbReference>
<evidence type="ECO:0000313" key="10">
    <source>
        <dbReference type="Proteomes" id="UP000799536"/>
    </source>
</evidence>
<evidence type="ECO:0000259" key="8">
    <source>
        <dbReference type="PROSITE" id="PS50089"/>
    </source>
</evidence>
<gene>
    <name evidence="9" type="ORF">GQ43DRAFT_474900</name>
</gene>
<comment type="subcellular location">
    <subcellularLocation>
        <location evidence="4">Nucleus</location>
    </subcellularLocation>
</comment>
<feature type="region of interest" description="Disordered" evidence="7">
    <location>
        <begin position="135"/>
        <end position="160"/>
    </location>
</feature>
<feature type="coiled-coil region" evidence="6">
    <location>
        <begin position="64"/>
        <end position="110"/>
    </location>
</feature>